<dbReference type="Proteomes" id="UP000573327">
    <property type="component" value="Unassembled WGS sequence"/>
</dbReference>
<keyword evidence="1" id="KW-0732">Signal</keyword>
<evidence type="ECO:0000313" key="3">
    <source>
        <dbReference type="Proteomes" id="UP000573327"/>
    </source>
</evidence>
<comment type="caution">
    <text evidence="2">The sequence shown here is derived from an EMBL/GenBank/DDBJ whole genome shotgun (WGS) entry which is preliminary data.</text>
</comment>
<evidence type="ECO:0000313" key="2">
    <source>
        <dbReference type="EMBL" id="MBB4948555.1"/>
    </source>
</evidence>
<proteinExistence type="predicted"/>
<reference evidence="2 3" key="1">
    <citation type="submission" date="2020-08" db="EMBL/GenBank/DDBJ databases">
        <title>Sequencing the genomes of 1000 actinobacteria strains.</title>
        <authorList>
            <person name="Klenk H.-P."/>
        </authorList>
    </citation>
    <scope>NUCLEOTIDE SEQUENCE [LARGE SCALE GENOMIC DNA]</scope>
    <source>
        <strain evidence="2 3">DSM 44786</strain>
    </source>
</reference>
<name>A0A7W7WJ50_9ACTN</name>
<dbReference type="RefSeq" id="WP_184918293.1">
    <property type="nucleotide sequence ID" value="NZ_JACHJR010000001.1"/>
</dbReference>
<dbReference type="AlphaFoldDB" id="A0A7W7WJ50"/>
<evidence type="ECO:0000256" key="1">
    <source>
        <dbReference type="SAM" id="SignalP"/>
    </source>
</evidence>
<gene>
    <name evidence="2" type="ORF">F4556_004090</name>
</gene>
<sequence>MKSILGKAAITAVATLALAGISAPAYAHVSASGGAQFAATADEPFLAVERWGHAETSHIEACFHDWFVAGDDWAAGGAEGGATID</sequence>
<accession>A0A7W7WJ50</accession>
<protein>
    <submittedName>
        <fullName evidence="2">Uncharacterized protein</fullName>
    </submittedName>
</protein>
<feature type="chain" id="PRO_5031161746" evidence="1">
    <location>
        <begin position="28"/>
        <end position="85"/>
    </location>
</feature>
<organism evidence="2 3">
    <name type="scientific">Kitasatospora gansuensis</name>
    <dbReference type="NCBI Taxonomy" id="258050"/>
    <lineage>
        <taxon>Bacteria</taxon>
        <taxon>Bacillati</taxon>
        <taxon>Actinomycetota</taxon>
        <taxon>Actinomycetes</taxon>
        <taxon>Kitasatosporales</taxon>
        <taxon>Streptomycetaceae</taxon>
        <taxon>Kitasatospora</taxon>
    </lineage>
</organism>
<dbReference type="EMBL" id="JACHJR010000001">
    <property type="protein sequence ID" value="MBB4948555.1"/>
    <property type="molecule type" value="Genomic_DNA"/>
</dbReference>
<keyword evidence="3" id="KW-1185">Reference proteome</keyword>
<feature type="signal peptide" evidence="1">
    <location>
        <begin position="1"/>
        <end position="27"/>
    </location>
</feature>